<proteinExistence type="predicted"/>
<organism evidence="2 3">
    <name type="scientific">Oesophagostomum dentatum</name>
    <name type="common">Nodular worm</name>
    <dbReference type="NCBI Taxonomy" id="61180"/>
    <lineage>
        <taxon>Eukaryota</taxon>
        <taxon>Metazoa</taxon>
        <taxon>Ecdysozoa</taxon>
        <taxon>Nematoda</taxon>
        <taxon>Chromadorea</taxon>
        <taxon>Rhabditida</taxon>
        <taxon>Rhabditina</taxon>
        <taxon>Rhabditomorpha</taxon>
        <taxon>Strongyloidea</taxon>
        <taxon>Strongylidae</taxon>
        <taxon>Oesophagostomum</taxon>
    </lineage>
</organism>
<evidence type="ECO:0000259" key="1">
    <source>
        <dbReference type="Pfam" id="PF01549"/>
    </source>
</evidence>
<evidence type="ECO:0000313" key="3">
    <source>
        <dbReference type="Proteomes" id="UP000053660"/>
    </source>
</evidence>
<feature type="domain" description="ShKT" evidence="1">
    <location>
        <begin position="2"/>
        <end position="22"/>
    </location>
</feature>
<name>A0A0B1S868_OESDE</name>
<protein>
    <recommendedName>
        <fullName evidence="1">ShKT domain-containing protein</fullName>
    </recommendedName>
</protein>
<dbReference type="Proteomes" id="UP000053660">
    <property type="component" value="Unassembled WGS sequence"/>
</dbReference>
<dbReference type="AlphaFoldDB" id="A0A0B1S868"/>
<evidence type="ECO:0000313" key="2">
    <source>
        <dbReference type="EMBL" id="KHJ79697.1"/>
    </source>
</evidence>
<dbReference type="Gene3D" id="1.10.10.1940">
    <property type="match status" value="1"/>
</dbReference>
<feature type="domain" description="ShKT" evidence="1">
    <location>
        <begin position="26"/>
        <end position="55"/>
    </location>
</feature>
<dbReference type="Pfam" id="PF01549">
    <property type="entry name" value="ShK"/>
    <property type="match status" value="2"/>
</dbReference>
<dbReference type="OrthoDB" id="5813795at2759"/>
<gene>
    <name evidence="2" type="ORF">OESDEN_20648</name>
</gene>
<dbReference type="EMBL" id="KN603709">
    <property type="protein sequence ID" value="KHJ79697.1"/>
    <property type="molecule type" value="Genomic_DNA"/>
</dbReference>
<sequence>MCQNRIWQPILEEDCPNICGFCEKSKCRDIAPYCAQHITICRHQEMEAFARVNCR</sequence>
<dbReference type="InterPro" id="IPR003582">
    <property type="entry name" value="ShKT_dom"/>
</dbReference>
<accession>A0A0B1S868</accession>
<reference evidence="2 3" key="1">
    <citation type="submission" date="2014-03" db="EMBL/GenBank/DDBJ databases">
        <title>Draft genome of the hookworm Oesophagostomum dentatum.</title>
        <authorList>
            <person name="Mitreva M."/>
        </authorList>
    </citation>
    <scope>NUCLEOTIDE SEQUENCE [LARGE SCALE GENOMIC DNA]</scope>
    <source>
        <strain evidence="2 3">OD-Hann</strain>
    </source>
</reference>
<keyword evidence="3" id="KW-1185">Reference proteome</keyword>